<dbReference type="Proteomes" id="UP000483004">
    <property type="component" value="Unassembled WGS sequence"/>
</dbReference>
<dbReference type="RefSeq" id="WP_151538144.1">
    <property type="nucleotide sequence ID" value="NZ_WBMR01000003.1"/>
</dbReference>
<evidence type="ECO:0000313" key="1">
    <source>
        <dbReference type="EMBL" id="KAB2388798.1"/>
    </source>
</evidence>
<reference evidence="1 2" key="1">
    <citation type="submission" date="2019-09" db="EMBL/GenBank/DDBJ databases">
        <title>Actinomadura physcomitrii sp. nov., a novel actinomycete isolated from moss [Physcomitrium sphaericum (Ludw) Fuernr].</title>
        <authorList>
            <person name="Liu C."/>
            <person name="Zhuang X."/>
        </authorList>
    </citation>
    <scope>NUCLEOTIDE SEQUENCE [LARGE SCALE GENOMIC DNA]</scope>
    <source>
        <strain evidence="1 2">CYP1-1B</strain>
    </source>
</reference>
<name>A0A6L3W728_9ACTN</name>
<accession>A0A6L3W728</accession>
<organism evidence="1 2">
    <name type="scientific">Actinomadura montaniterrae</name>
    <dbReference type="NCBI Taxonomy" id="1803903"/>
    <lineage>
        <taxon>Bacteria</taxon>
        <taxon>Bacillati</taxon>
        <taxon>Actinomycetota</taxon>
        <taxon>Actinomycetes</taxon>
        <taxon>Streptosporangiales</taxon>
        <taxon>Thermomonosporaceae</taxon>
        <taxon>Actinomadura</taxon>
    </lineage>
</organism>
<protein>
    <submittedName>
        <fullName evidence="1">Uncharacterized protein</fullName>
    </submittedName>
</protein>
<evidence type="ECO:0000313" key="2">
    <source>
        <dbReference type="Proteomes" id="UP000483004"/>
    </source>
</evidence>
<keyword evidence="2" id="KW-1185">Reference proteome</keyword>
<gene>
    <name evidence="1" type="ORF">F9B16_02425</name>
</gene>
<comment type="caution">
    <text evidence="1">The sequence shown here is derived from an EMBL/GenBank/DDBJ whole genome shotgun (WGS) entry which is preliminary data.</text>
</comment>
<proteinExistence type="predicted"/>
<dbReference type="AlphaFoldDB" id="A0A6L3W728"/>
<dbReference type="EMBL" id="WBMR01000003">
    <property type="protein sequence ID" value="KAB2388798.1"/>
    <property type="molecule type" value="Genomic_DNA"/>
</dbReference>
<sequence>MDDHVELFWPKKILSRDLFCRGRLRVNVLAYTTADSIFLNPDSRWGGPAKMAELASAKDSGLVAPPVEGLINHEAGHLLADEILVNPEALNELNRAISGELDIPIEITLVKLQDTA</sequence>